<evidence type="ECO:0000256" key="1">
    <source>
        <dbReference type="ARBA" id="ARBA00010638"/>
    </source>
</evidence>
<comment type="caution">
    <text evidence="6">The sequence shown here is derived from an EMBL/GenBank/DDBJ whole genome shotgun (WGS) entry which is preliminary data.</text>
</comment>
<comment type="cofactor">
    <cofactor evidence="5">
        <name>Mg(2+)</name>
        <dbReference type="ChEBI" id="CHEBI:18420"/>
    </cofactor>
</comment>
<protein>
    <recommendedName>
        <fullName evidence="5">5-formyltetrahydrofolate cyclo-ligase</fullName>
        <ecNumber evidence="5">6.3.3.2</ecNumber>
    </recommendedName>
</protein>
<dbReference type="InterPro" id="IPR002698">
    <property type="entry name" value="FTHF_cligase"/>
</dbReference>
<reference evidence="6 7" key="1">
    <citation type="submission" date="2019-09" db="EMBL/GenBank/DDBJ databases">
        <title>Chitinophaga ginsengihumi sp. nov., isolated from soil of ginseng rhizosphere.</title>
        <authorList>
            <person name="Lee J."/>
        </authorList>
    </citation>
    <scope>NUCLEOTIDE SEQUENCE [LARGE SCALE GENOMIC DNA]</scope>
    <source>
        <strain evidence="6 7">BN140078</strain>
    </source>
</reference>
<evidence type="ECO:0000313" key="6">
    <source>
        <dbReference type="EMBL" id="KAA2242516.1"/>
    </source>
</evidence>
<evidence type="ECO:0000256" key="5">
    <source>
        <dbReference type="RuleBase" id="RU361279"/>
    </source>
</evidence>
<sequence length="193" mass="22046">MLTKTDIRKHFLEQRLNLSPEAADELNHGLLANCQQLDFSGVQWAHIFLPIAAKKEVNTWPIIEWLRKAYPAVQWVLGKADLATCEMEHFLWDEHTTLVKSKYGIPEPAGGAHIAPALLDMVFVPLLAFDRTGHRVGYGKGMYDRFLQQCRPDTRTIGLSLFEPVNVIVDTDDRDIRLQTAITPYAIYQFQKI</sequence>
<dbReference type="SUPFAM" id="SSF100950">
    <property type="entry name" value="NagB/RpiA/CoA transferase-like"/>
    <property type="match status" value="1"/>
</dbReference>
<dbReference type="EC" id="6.3.3.2" evidence="5"/>
<dbReference type="Pfam" id="PF01812">
    <property type="entry name" value="5-FTHF_cyc-lig"/>
    <property type="match status" value="1"/>
</dbReference>
<keyword evidence="7" id="KW-1185">Reference proteome</keyword>
<feature type="binding site" evidence="4">
    <location>
        <position position="49"/>
    </location>
    <ligand>
        <name>substrate</name>
    </ligand>
</feature>
<feature type="binding site" evidence="4">
    <location>
        <begin position="4"/>
        <end position="8"/>
    </location>
    <ligand>
        <name>ATP</name>
        <dbReference type="ChEBI" id="CHEBI:30616"/>
    </ligand>
</feature>
<name>A0A5B2VWE4_9BACT</name>
<dbReference type="InterPro" id="IPR024185">
    <property type="entry name" value="FTHF_cligase-like_sf"/>
</dbReference>
<dbReference type="GO" id="GO:0009396">
    <property type="term" value="P:folic acid-containing compound biosynthetic process"/>
    <property type="evidence" value="ECO:0007669"/>
    <property type="project" value="TreeGrafter"/>
</dbReference>
<evidence type="ECO:0000256" key="2">
    <source>
        <dbReference type="ARBA" id="ARBA00022741"/>
    </source>
</evidence>
<feature type="binding site" evidence="4">
    <location>
        <position position="56"/>
    </location>
    <ligand>
        <name>substrate</name>
    </ligand>
</feature>
<dbReference type="GO" id="GO:0005524">
    <property type="term" value="F:ATP binding"/>
    <property type="evidence" value="ECO:0007669"/>
    <property type="project" value="UniProtKB-KW"/>
</dbReference>
<keyword evidence="2 4" id="KW-0547">Nucleotide-binding</keyword>
<dbReference type="EMBL" id="VUOC01000002">
    <property type="protein sequence ID" value="KAA2242516.1"/>
    <property type="molecule type" value="Genomic_DNA"/>
</dbReference>
<dbReference type="GO" id="GO:0046872">
    <property type="term" value="F:metal ion binding"/>
    <property type="evidence" value="ECO:0007669"/>
    <property type="project" value="UniProtKB-KW"/>
</dbReference>
<keyword evidence="3 4" id="KW-0067">ATP-binding</keyword>
<organism evidence="6 7">
    <name type="scientific">Chitinophaga agrisoli</name>
    <dbReference type="NCBI Taxonomy" id="2607653"/>
    <lineage>
        <taxon>Bacteria</taxon>
        <taxon>Pseudomonadati</taxon>
        <taxon>Bacteroidota</taxon>
        <taxon>Chitinophagia</taxon>
        <taxon>Chitinophagales</taxon>
        <taxon>Chitinophagaceae</taxon>
        <taxon>Chitinophaga</taxon>
    </lineage>
</organism>
<dbReference type="GO" id="GO:0030272">
    <property type="term" value="F:5-formyltetrahydrofolate cyclo-ligase activity"/>
    <property type="evidence" value="ECO:0007669"/>
    <property type="project" value="UniProtKB-EC"/>
</dbReference>
<proteinExistence type="inferred from homology"/>
<keyword evidence="6" id="KW-0436">Ligase</keyword>
<dbReference type="Proteomes" id="UP000324611">
    <property type="component" value="Unassembled WGS sequence"/>
</dbReference>
<dbReference type="AlphaFoldDB" id="A0A5B2VWE4"/>
<gene>
    <name evidence="6" type="ORF">F0L74_08230</name>
</gene>
<dbReference type="NCBIfam" id="TIGR02727">
    <property type="entry name" value="MTHFS_bact"/>
    <property type="match status" value="1"/>
</dbReference>
<dbReference type="InterPro" id="IPR037171">
    <property type="entry name" value="NagB/RpiA_transferase-like"/>
</dbReference>
<keyword evidence="5" id="KW-0460">Magnesium</keyword>
<dbReference type="PANTHER" id="PTHR23407">
    <property type="entry name" value="ATPASE INHIBITOR/5-FORMYLTETRAHYDROFOLATE CYCLO-LIGASE"/>
    <property type="match status" value="1"/>
</dbReference>
<comment type="similarity">
    <text evidence="1 5">Belongs to the 5-formyltetrahydrofolate cyclo-ligase family.</text>
</comment>
<reference evidence="6 7" key="2">
    <citation type="submission" date="2019-09" db="EMBL/GenBank/DDBJ databases">
        <authorList>
            <person name="Jin C."/>
        </authorList>
    </citation>
    <scope>NUCLEOTIDE SEQUENCE [LARGE SCALE GENOMIC DNA]</scope>
    <source>
        <strain evidence="6 7">BN140078</strain>
    </source>
</reference>
<dbReference type="PANTHER" id="PTHR23407:SF1">
    <property type="entry name" value="5-FORMYLTETRAHYDROFOLATE CYCLO-LIGASE"/>
    <property type="match status" value="1"/>
</dbReference>
<dbReference type="PIRSF" id="PIRSF006806">
    <property type="entry name" value="FTHF_cligase"/>
    <property type="match status" value="1"/>
</dbReference>
<evidence type="ECO:0000313" key="7">
    <source>
        <dbReference type="Proteomes" id="UP000324611"/>
    </source>
</evidence>
<dbReference type="GO" id="GO:0035999">
    <property type="term" value="P:tetrahydrofolate interconversion"/>
    <property type="evidence" value="ECO:0007669"/>
    <property type="project" value="TreeGrafter"/>
</dbReference>
<comment type="catalytic activity">
    <reaction evidence="5">
        <text>(6S)-5-formyl-5,6,7,8-tetrahydrofolate + ATP = (6R)-5,10-methenyltetrahydrofolate + ADP + phosphate</text>
        <dbReference type="Rhea" id="RHEA:10488"/>
        <dbReference type="ChEBI" id="CHEBI:30616"/>
        <dbReference type="ChEBI" id="CHEBI:43474"/>
        <dbReference type="ChEBI" id="CHEBI:57455"/>
        <dbReference type="ChEBI" id="CHEBI:57457"/>
        <dbReference type="ChEBI" id="CHEBI:456216"/>
        <dbReference type="EC" id="6.3.3.2"/>
    </reaction>
</comment>
<dbReference type="RefSeq" id="WP_149837388.1">
    <property type="nucleotide sequence ID" value="NZ_VUOC01000002.1"/>
</dbReference>
<evidence type="ECO:0000256" key="3">
    <source>
        <dbReference type="ARBA" id="ARBA00022840"/>
    </source>
</evidence>
<keyword evidence="5" id="KW-0479">Metal-binding</keyword>
<feature type="binding site" evidence="4">
    <location>
        <begin position="135"/>
        <end position="143"/>
    </location>
    <ligand>
        <name>ATP</name>
        <dbReference type="ChEBI" id="CHEBI:30616"/>
    </ligand>
</feature>
<evidence type="ECO:0000256" key="4">
    <source>
        <dbReference type="PIRSR" id="PIRSR006806-1"/>
    </source>
</evidence>
<dbReference type="Gene3D" id="3.40.50.10420">
    <property type="entry name" value="NagB/RpiA/CoA transferase-like"/>
    <property type="match status" value="1"/>
</dbReference>
<accession>A0A5B2VWE4</accession>